<dbReference type="OrthoDB" id="2084038at2"/>
<dbReference type="STRING" id="1121131.SAMN02745229_03700"/>
<evidence type="ECO:0000313" key="2">
    <source>
        <dbReference type="Proteomes" id="UP000184278"/>
    </source>
</evidence>
<sequence length="96" mass="11249">MSKQYYIARITWISEDGRKNIPPEATRYCPIIDLPTESETWSIDFVCPNFEKTDVIEFSFLASYAPDHMIHKNEKYDLYEGSKKVAKITIVDIRLI</sequence>
<keyword evidence="2" id="KW-1185">Reference proteome</keyword>
<proteinExistence type="predicted"/>
<accession>A0A1M6EB60</accession>
<dbReference type="AlphaFoldDB" id="A0A1M6EB60"/>
<dbReference type="RefSeq" id="WP_073389954.1">
    <property type="nucleotide sequence ID" value="NZ_FQXK01000042.1"/>
</dbReference>
<protein>
    <submittedName>
        <fullName evidence="1">Uncharacterized protein</fullName>
    </submittedName>
</protein>
<dbReference type="Proteomes" id="UP000184278">
    <property type="component" value="Unassembled WGS sequence"/>
</dbReference>
<evidence type="ECO:0000313" key="1">
    <source>
        <dbReference type="EMBL" id="SHI82681.1"/>
    </source>
</evidence>
<dbReference type="GeneID" id="89508863"/>
<reference evidence="2" key="1">
    <citation type="submission" date="2016-11" db="EMBL/GenBank/DDBJ databases">
        <authorList>
            <person name="Varghese N."/>
            <person name="Submissions S."/>
        </authorList>
    </citation>
    <scope>NUCLEOTIDE SEQUENCE [LARGE SCALE GENOMIC DNA]</scope>
    <source>
        <strain evidence="2">DSM 3071</strain>
    </source>
</reference>
<dbReference type="EMBL" id="FQXK01000042">
    <property type="protein sequence ID" value="SHI82681.1"/>
    <property type="molecule type" value="Genomic_DNA"/>
</dbReference>
<name>A0A1M6EB60_BUTFI</name>
<organism evidence="1 2">
    <name type="scientific">Butyrivibrio fibrisolvens DSM 3071</name>
    <dbReference type="NCBI Taxonomy" id="1121131"/>
    <lineage>
        <taxon>Bacteria</taxon>
        <taxon>Bacillati</taxon>
        <taxon>Bacillota</taxon>
        <taxon>Clostridia</taxon>
        <taxon>Lachnospirales</taxon>
        <taxon>Lachnospiraceae</taxon>
        <taxon>Butyrivibrio</taxon>
    </lineage>
</organism>
<gene>
    <name evidence="1" type="ORF">SAMN02745229_03700</name>
</gene>